<evidence type="ECO:0000313" key="3">
    <source>
        <dbReference type="EMBL" id="KAF7185699.1"/>
    </source>
</evidence>
<keyword evidence="1" id="KW-0479">Metal-binding</keyword>
<dbReference type="SUPFAM" id="SSF57850">
    <property type="entry name" value="RING/U-box"/>
    <property type="match status" value="1"/>
</dbReference>
<keyword evidence="4" id="KW-1185">Reference proteome</keyword>
<feature type="domain" description="RING-type" evidence="2">
    <location>
        <begin position="41"/>
        <end position="86"/>
    </location>
</feature>
<dbReference type="SMART" id="SM00184">
    <property type="entry name" value="RING"/>
    <property type="match status" value="1"/>
</dbReference>
<evidence type="ECO:0000259" key="2">
    <source>
        <dbReference type="PROSITE" id="PS50089"/>
    </source>
</evidence>
<reference evidence="3" key="1">
    <citation type="submission" date="2020-04" db="EMBL/GenBank/DDBJ databases">
        <title>Draft genome resource of the tomato pathogen Pseudocercospora fuligena.</title>
        <authorList>
            <person name="Zaccaron A."/>
        </authorList>
    </citation>
    <scope>NUCLEOTIDE SEQUENCE</scope>
    <source>
        <strain evidence="3">PF001</strain>
    </source>
</reference>
<dbReference type="EMBL" id="JABCIY010000310">
    <property type="protein sequence ID" value="KAF7185699.1"/>
    <property type="molecule type" value="Genomic_DNA"/>
</dbReference>
<dbReference type="GO" id="GO:0008270">
    <property type="term" value="F:zinc ion binding"/>
    <property type="evidence" value="ECO:0007669"/>
    <property type="project" value="UniProtKB-KW"/>
</dbReference>
<dbReference type="AlphaFoldDB" id="A0A8H6VEZ1"/>
<name>A0A8H6VEZ1_9PEZI</name>
<protein>
    <recommendedName>
        <fullName evidence="2">RING-type domain-containing protein</fullName>
    </recommendedName>
</protein>
<dbReference type="PROSITE" id="PS50089">
    <property type="entry name" value="ZF_RING_2"/>
    <property type="match status" value="1"/>
</dbReference>
<dbReference type="Gene3D" id="3.30.40.10">
    <property type="entry name" value="Zinc/RING finger domain, C3HC4 (zinc finger)"/>
    <property type="match status" value="1"/>
</dbReference>
<accession>A0A8H6VEZ1</accession>
<dbReference type="OrthoDB" id="6105938at2759"/>
<dbReference type="Pfam" id="PF13639">
    <property type="entry name" value="zf-RING_2"/>
    <property type="match status" value="1"/>
</dbReference>
<proteinExistence type="predicted"/>
<organism evidence="3 4">
    <name type="scientific">Pseudocercospora fuligena</name>
    <dbReference type="NCBI Taxonomy" id="685502"/>
    <lineage>
        <taxon>Eukaryota</taxon>
        <taxon>Fungi</taxon>
        <taxon>Dikarya</taxon>
        <taxon>Ascomycota</taxon>
        <taxon>Pezizomycotina</taxon>
        <taxon>Dothideomycetes</taxon>
        <taxon>Dothideomycetidae</taxon>
        <taxon>Mycosphaerellales</taxon>
        <taxon>Mycosphaerellaceae</taxon>
        <taxon>Pseudocercospora</taxon>
    </lineage>
</organism>
<keyword evidence="1" id="KW-0863">Zinc-finger</keyword>
<comment type="caution">
    <text evidence="3">The sequence shown here is derived from an EMBL/GenBank/DDBJ whole genome shotgun (WGS) entry which is preliminary data.</text>
</comment>
<evidence type="ECO:0000256" key="1">
    <source>
        <dbReference type="PROSITE-ProRule" id="PRU00175"/>
    </source>
</evidence>
<dbReference type="Proteomes" id="UP000660729">
    <property type="component" value="Unassembled WGS sequence"/>
</dbReference>
<sequence>MDATHPHALDATAPNRSLPSQTEFFANAGLTSSSENLENGCPICSESQEKVAQPVTLPCPCKLTYCTECIVEWLTKTGKGKCPTCRTRFFRKMTSFGLPVQRWTTSSGEIVYGLLDHEDPTDHLTEIRNNQNMVYSARPVSDDHAEGMILLNLATSELLRLANTITPTPETTPELQDLVHGTFRVIERMRRGEIVPRNELEHVLHDALYTEVIRNTPFLLLHAARVPGCIRQYFRASGSFGKQFFDKVIQGLLDHFVLVERWTRARKTSEGIEPGSAEEAFFDMQLQ</sequence>
<dbReference type="InterPro" id="IPR013083">
    <property type="entry name" value="Znf_RING/FYVE/PHD"/>
</dbReference>
<gene>
    <name evidence="3" type="ORF">HII31_12930</name>
</gene>
<dbReference type="InterPro" id="IPR001841">
    <property type="entry name" value="Znf_RING"/>
</dbReference>
<keyword evidence="1" id="KW-0862">Zinc</keyword>
<evidence type="ECO:0000313" key="4">
    <source>
        <dbReference type="Proteomes" id="UP000660729"/>
    </source>
</evidence>